<evidence type="ECO:0000313" key="1">
    <source>
        <dbReference type="EMBL" id="MBA8955300.1"/>
    </source>
</evidence>
<dbReference type="Gene3D" id="3.40.50.1820">
    <property type="entry name" value="alpha/beta hydrolase"/>
    <property type="match status" value="1"/>
</dbReference>
<organism evidence="1 2">
    <name type="scientific">Actinomadura namibiensis</name>
    <dbReference type="NCBI Taxonomy" id="182080"/>
    <lineage>
        <taxon>Bacteria</taxon>
        <taxon>Bacillati</taxon>
        <taxon>Actinomycetota</taxon>
        <taxon>Actinomycetes</taxon>
        <taxon>Streptosporangiales</taxon>
        <taxon>Thermomonosporaceae</taxon>
        <taxon>Actinomadura</taxon>
    </lineage>
</organism>
<protein>
    <submittedName>
        <fullName evidence="1">Pimeloyl-ACP methyl ester carboxylesterase</fullName>
    </submittedName>
</protein>
<gene>
    <name evidence="1" type="ORF">HNR61_006974</name>
</gene>
<name>A0A7W3QQ35_ACTNM</name>
<sequence>MAGGHGDPLLLLGGRPRTWWRFHKIVPALAKRFQGVAVDLRGRVGDVHALEPKAADLRVIEERPEQVTRPLTGFFS</sequence>
<dbReference type="Proteomes" id="UP000572680">
    <property type="component" value="Unassembled WGS sequence"/>
</dbReference>
<evidence type="ECO:0000313" key="2">
    <source>
        <dbReference type="Proteomes" id="UP000572680"/>
    </source>
</evidence>
<dbReference type="AlphaFoldDB" id="A0A7W3QQ35"/>
<dbReference type="EMBL" id="JACJIA010000011">
    <property type="protein sequence ID" value="MBA8955300.1"/>
    <property type="molecule type" value="Genomic_DNA"/>
</dbReference>
<proteinExistence type="predicted"/>
<keyword evidence="2" id="KW-1185">Reference proteome</keyword>
<dbReference type="RefSeq" id="WP_182847297.1">
    <property type="nucleotide sequence ID" value="NZ_BAAALP010000002.1"/>
</dbReference>
<dbReference type="InterPro" id="IPR029058">
    <property type="entry name" value="AB_hydrolase_fold"/>
</dbReference>
<accession>A0A7W3QQ35</accession>
<reference evidence="1 2" key="1">
    <citation type="submission" date="2020-08" db="EMBL/GenBank/DDBJ databases">
        <title>Genomic Encyclopedia of Type Strains, Phase IV (KMG-IV): sequencing the most valuable type-strain genomes for metagenomic binning, comparative biology and taxonomic classification.</title>
        <authorList>
            <person name="Goeker M."/>
        </authorList>
    </citation>
    <scope>NUCLEOTIDE SEQUENCE [LARGE SCALE GENOMIC DNA]</scope>
    <source>
        <strain evidence="1 2">DSM 44197</strain>
    </source>
</reference>
<dbReference type="SUPFAM" id="SSF53474">
    <property type="entry name" value="alpha/beta-Hydrolases"/>
    <property type="match status" value="1"/>
</dbReference>
<comment type="caution">
    <text evidence="1">The sequence shown here is derived from an EMBL/GenBank/DDBJ whole genome shotgun (WGS) entry which is preliminary data.</text>
</comment>